<sequence>MSAAVIALKLVKTYGAKKEKIQALKGVSFEVAQGEIFGIIGPDGAGKTSLFRILTTLLLPEGGQATVDGFDVVQDYKAIRQRVGYMPGRFSLYQDLTVAENLEFFAAIFHTTIQENYDLIKDIYVQIEPFKDRRAGKLSGGMKQKLALCCALIHRPTVLFLDEPTTGVDAVSRKEFWEMLRKLKAEGITILVSTPYMDEASLCDRVALIQNGEIMSIDTPAAIISSFGKQLVAVRADNMFQLLKDLQAFPGQQDSYAFGEDHHVVLVPTSNAQEVEVYLQKKGYSNLQVQPVTPNIEDCFIDLMKSAS</sequence>
<proteinExistence type="inferred from homology"/>
<evidence type="ECO:0000256" key="2">
    <source>
        <dbReference type="ARBA" id="ARBA00022448"/>
    </source>
</evidence>
<dbReference type="InterPro" id="IPR050763">
    <property type="entry name" value="ABC_transporter_ATP-binding"/>
</dbReference>
<dbReference type="PANTHER" id="PTHR42711:SF5">
    <property type="entry name" value="ABC TRANSPORTER ATP-BINDING PROTEIN NATA"/>
    <property type="match status" value="1"/>
</dbReference>
<comment type="similarity">
    <text evidence="1">Belongs to the ABC transporter superfamily.</text>
</comment>
<dbReference type="RefSeq" id="WP_048920611.1">
    <property type="nucleotide sequence ID" value="NZ_CP010777.1"/>
</dbReference>
<dbReference type="AlphaFoldDB" id="A0A0H4VIT4"/>
<evidence type="ECO:0000259" key="6">
    <source>
        <dbReference type="PROSITE" id="PS50893"/>
    </source>
</evidence>
<dbReference type="InterPro" id="IPR003439">
    <property type="entry name" value="ABC_transporter-like_ATP-bd"/>
</dbReference>
<evidence type="ECO:0000256" key="3">
    <source>
        <dbReference type="ARBA" id="ARBA00022458"/>
    </source>
</evidence>
<organism evidence="7 8">
    <name type="scientific">Rufibacter radiotolerans</name>
    <dbReference type="NCBI Taxonomy" id="1379910"/>
    <lineage>
        <taxon>Bacteria</taxon>
        <taxon>Pseudomonadati</taxon>
        <taxon>Bacteroidota</taxon>
        <taxon>Cytophagia</taxon>
        <taxon>Cytophagales</taxon>
        <taxon>Hymenobacteraceae</taxon>
        <taxon>Rufibacter</taxon>
    </lineage>
</organism>
<feature type="domain" description="ABC transporter" evidence="6">
    <location>
        <begin position="8"/>
        <end position="236"/>
    </location>
</feature>
<dbReference type="EMBL" id="CP010777">
    <property type="protein sequence ID" value="AKQ45715.1"/>
    <property type="molecule type" value="Genomic_DNA"/>
</dbReference>
<dbReference type="InterPro" id="IPR003593">
    <property type="entry name" value="AAA+_ATPase"/>
</dbReference>
<evidence type="ECO:0000256" key="4">
    <source>
        <dbReference type="ARBA" id="ARBA00022741"/>
    </source>
</evidence>
<dbReference type="InterPro" id="IPR017871">
    <property type="entry name" value="ABC_transporter-like_CS"/>
</dbReference>
<dbReference type="SMART" id="SM00382">
    <property type="entry name" value="AAA"/>
    <property type="match status" value="1"/>
</dbReference>
<dbReference type="CDD" id="cd03230">
    <property type="entry name" value="ABC_DR_subfamily_A"/>
    <property type="match status" value="1"/>
</dbReference>
<keyword evidence="3" id="KW-0536">Nodulation</keyword>
<evidence type="ECO:0000313" key="8">
    <source>
        <dbReference type="Proteomes" id="UP000036458"/>
    </source>
</evidence>
<evidence type="ECO:0000256" key="1">
    <source>
        <dbReference type="ARBA" id="ARBA00005417"/>
    </source>
</evidence>
<dbReference type="GO" id="GO:0016887">
    <property type="term" value="F:ATP hydrolysis activity"/>
    <property type="evidence" value="ECO:0007669"/>
    <property type="project" value="InterPro"/>
</dbReference>
<dbReference type="PROSITE" id="PS50893">
    <property type="entry name" value="ABC_TRANSPORTER_2"/>
    <property type="match status" value="1"/>
</dbReference>
<dbReference type="InterPro" id="IPR027417">
    <property type="entry name" value="P-loop_NTPase"/>
</dbReference>
<name>A0A0H4VIT4_9BACT</name>
<dbReference type="Gene3D" id="3.40.50.300">
    <property type="entry name" value="P-loop containing nucleotide triphosphate hydrolases"/>
    <property type="match status" value="1"/>
</dbReference>
<dbReference type="PROSITE" id="PS00211">
    <property type="entry name" value="ABC_TRANSPORTER_1"/>
    <property type="match status" value="1"/>
</dbReference>
<keyword evidence="8" id="KW-1185">Reference proteome</keyword>
<dbReference type="STRING" id="1379910.TH63_08720"/>
<dbReference type="Pfam" id="PF00005">
    <property type="entry name" value="ABC_tran"/>
    <property type="match status" value="1"/>
</dbReference>
<dbReference type="PANTHER" id="PTHR42711">
    <property type="entry name" value="ABC TRANSPORTER ATP-BINDING PROTEIN"/>
    <property type="match status" value="1"/>
</dbReference>
<dbReference type="KEGG" id="ruf:TH63_08720"/>
<evidence type="ECO:0000313" key="7">
    <source>
        <dbReference type="EMBL" id="AKQ45715.1"/>
    </source>
</evidence>
<reference evidence="7 8" key="1">
    <citation type="submission" date="2015-01" db="EMBL/GenBank/DDBJ databases">
        <title>Rufibacter sp./DG31D/ whole genome sequencing.</title>
        <authorList>
            <person name="Kim M.K."/>
            <person name="Srinivasan S."/>
            <person name="Lee J.-J."/>
        </authorList>
    </citation>
    <scope>NUCLEOTIDE SEQUENCE [LARGE SCALE GENOMIC DNA]</scope>
    <source>
        <strain evidence="7 8">DG31D</strain>
    </source>
</reference>
<protein>
    <submittedName>
        <fullName evidence="7">ATPase</fullName>
    </submittedName>
</protein>
<dbReference type="PATRIC" id="fig|1379910.4.peg.1896"/>
<dbReference type="OrthoDB" id="9780828at2"/>
<keyword evidence="4" id="KW-0547">Nucleotide-binding</keyword>
<dbReference type="Proteomes" id="UP000036458">
    <property type="component" value="Chromosome"/>
</dbReference>
<evidence type="ECO:0000256" key="5">
    <source>
        <dbReference type="ARBA" id="ARBA00022840"/>
    </source>
</evidence>
<dbReference type="SUPFAM" id="SSF52540">
    <property type="entry name" value="P-loop containing nucleoside triphosphate hydrolases"/>
    <property type="match status" value="1"/>
</dbReference>
<keyword evidence="5" id="KW-0067">ATP-binding</keyword>
<accession>A0A0H4VIT4</accession>
<keyword evidence="2" id="KW-0813">Transport</keyword>
<dbReference type="GO" id="GO:0005524">
    <property type="term" value="F:ATP binding"/>
    <property type="evidence" value="ECO:0007669"/>
    <property type="project" value="UniProtKB-KW"/>
</dbReference>
<gene>
    <name evidence="7" type="ORF">TH63_08720</name>
</gene>